<feature type="region of interest" description="Disordered" evidence="1">
    <location>
        <begin position="338"/>
        <end position="493"/>
    </location>
</feature>
<evidence type="ECO:0000313" key="3">
    <source>
        <dbReference type="Proteomes" id="UP001194696"/>
    </source>
</evidence>
<feature type="compositionally biased region" description="Low complexity" evidence="1">
    <location>
        <begin position="85"/>
        <end position="100"/>
    </location>
</feature>
<proteinExistence type="predicted"/>
<feature type="compositionally biased region" description="Basic residues" evidence="1">
    <location>
        <begin position="158"/>
        <end position="173"/>
    </location>
</feature>
<accession>A0ABQ7JHZ4</accession>
<feature type="compositionally biased region" description="Polar residues" evidence="1">
    <location>
        <begin position="460"/>
        <end position="479"/>
    </location>
</feature>
<evidence type="ECO:0000256" key="1">
    <source>
        <dbReference type="SAM" id="MobiDB-lite"/>
    </source>
</evidence>
<protein>
    <submittedName>
        <fullName evidence="2">Uncharacterized protein</fullName>
    </submittedName>
</protein>
<gene>
    <name evidence="2" type="ORF">BGZ96_004637</name>
</gene>
<sequence>MDPEAAPENLLTRGYPKRSLAAIEPEFVDSNSLDAPAPSSSVLQSDYLIIDENGTLGEHLDMSGEVTSSGIAGGGSRGGGGGVGVSSPASSATSTTAVVGGESGDGGHPHAAKRVRYSFSEGDNGTHNHRPTAAELSVLQPVIQPDNSLRRELGGQQHGHHTHHHNHHSHSVSRGRSVADLLPSSTDVAPLDMDEDASEAMGDPVDSSLGALAMEVEPSEEERVHSLSHGPVQGRVTSAAAFLEPKKRFATDANQAHHHTATEELSTTATATTSVPSTFTSYNQTTPSPDRKRSLSISSTSTFGACGNPHHSMHLSDKKGLKREVKIQIIDETESKPILEEARRASMDQQREAREDKRHPSISSSSSSYSAAAALTAAASKANKSPDQVENEDTVLPKEDPTIHDWDQEELEDEEDLDSDATPSPASLSSGNIPREETISSLQKRQRKMDRDRRRRASFIDSQPTSPLANTNNESTNNSDVEEDKDDPFLDPERDSAFMSEAQEADTHNVHLRLENQRDFQDAAGLDLGEGESLIVNEDGQYGGMIEEDDEGDDFWENR</sequence>
<name>A0ABQ7JHZ4_9FUNG</name>
<feature type="compositionally biased region" description="Basic residues" evidence="1">
    <location>
        <begin position="444"/>
        <end position="457"/>
    </location>
</feature>
<organism evidence="2 3">
    <name type="scientific">Linnemannia gamsii</name>
    <dbReference type="NCBI Taxonomy" id="64522"/>
    <lineage>
        <taxon>Eukaryota</taxon>
        <taxon>Fungi</taxon>
        <taxon>Fungi incertae sedis</taxon>
        <taxon>Mucoromycota</taxon>
        <taxon>Mortierellomycotina</taxon>
        <taxon>Mortierellomycetes</taxon>
        <taxon>Mortierellales</taxon>
        <taxon>Mortierellaceae</taxon>
        <taxon>Linnemannia</taxon>
    </lineage>
</organism>
<feature type="compositionally biased region" description="Low complexity" evidence="1">
    <location>
        <begin position="263"/>
        <end position="281"/>
    </location>
</feature>
<dbReference type="Proteomes" id="UP001194696">
    <property type="component" value="Unassembled WGS sequence"/>
</dbReference>
<feature type="compositionally biased region" description="Gly residues" evidence="1">
    <location>
        <begin position="71"/>
        <end position="84"/>
    </location>
</feature>
<feature type="compositionally biased region" description="Basic and acidic residues" evidence="1">
    <location>
        <begin position="395"/>
        <end position="406"/>
    </location>
</feature>
<feature type="compositionally biased region" description="Acidic residues" evidence="1">
    <location>
        <begin position="546"/>
        <end position="559"/>
    </location>
</feature>
<reference evidence="2 3" key="1">
    <citation type="journal article" date="2020" name="Fungal Divers.">
        <title>Resolving the Mortierellaceae phylogeny through synthesis of multi-gene phylogenetics and phylogenomics.</title>
        <authorList>
            <person name="Vandepol N."/>
            <person name="Liber J."/>
            <person name="Desiro A."/>
            <person name="Na H."/>
            <person name="Kennedy M."/>
            <person name="Barry K."/>
            <person name="Grigoriev I.V."/>
            <person name="Miller A.N."/>
            <person name="O'Donnell K."/>
            <person name="Stajich J.E."/>
            <person name="Bonito G."/>
        </authorList>
    </citation>
    <scope>NUCLEOTIDE SEQUENCE [LARGE SCALE GENOMIC DNA]</scope>
    <source>
        <strain evidence="2 3">AD045</strain>
    </source>
</reference>
<dbReference type="EMBL" id="JAAAIM010002152">
    <property type="protein sequence ID" value="KAG0273842.1"/>
    <property type="molecule type" value="Genomic_DNA"/>
</dbReference>
<keyword evidence="3" id="KW-1185">Reference proteome</keyword>
<feature type="compositionally biased region" description="Polar residues" evidence="1">
    <location>
        <begin position="421"/>
        <end position="432"/>
    </location>
</feature>
<feature type="compositionally biased region" description="Acidic residues" evidence="1">
    <location>
        <begin position="407"/>
        <end position="419"/>
    </location>
</feature>
<feature type="region of interest" description="Disordered" evidence="1">
    <location>
        <begin position="58"/>
        <end position="176"/>
    </location>
</feature>
<feature type="region of interest" description="Disordered" evidence="1">
    <location>
        <begin position="540"/>
        <end position="559"/>
    </location>
</feature>
<comment type="caution">
    <text evidence="2">The sequence shown here is derived from an EMBL/GenBank/DDBJ whole genome shotgun (WGS) entry which is preliminary data.</text>
</comment>
<feature type="compositionally biased region" description="Low complexity" evidence="1">
    <location>
        <begin position="361"/>
        <end position="382"/>
    </location>
</feature>
<feature type="region of interest" description="Disordered" evidence="1">
    <location>
        <begin position="252"/>
        <end position="320"/>
    </location>
</feature>
<evidence type="ECO:0000313" key="2">
    <source>
        <dbReference type="EMBL" id="KAG0273842.1"/>
    </source>
</evidence>
<feature type="compositionally biased region" description="Basic and acidic residues" evidence="1">
    <location>
        <begin position="338"/>
        <end position="359"/>
    </location>
</feature>